<dbReference type="EMBL" id="BNJG01000002">
    <property type="protein sequence ID" value="GHO55947.1"/>
    <property type="molecule type" value="Genomic_DNA"/>
</dbReference>
<dbReference type="RefSeq" id="WP_201372562.1">
    <property type="nucleotide sequence ID" value="NZ_BNJG01000002.1"/>
</dbReference>
<evidence type="ECO:0000313" key="1">
    <source>
        <dbReference type="EMBL" id="GHO55947.1"/>
    </source>
</evidence>
<name>A0ABQ3UU90_9CHLR</name>
<gene>
    <name evidence="1" type="ORF">KSB_44220</name>
</gene>
<evidence type="ECO:0000313" key="2">
    <source>
        <dbReference type="Proteomes" id="UP000654345"/>
    </source>
</evidence>
<protein>
    <submittedName>
        <fullName evidence="1">Uncharacterized protein</fullName>
    </submittedName>
</protein>
<accession>A0ABQ3UU90</accession>
<organism evidence="1 2">
    <name type="scientific">Ktedonobacter robiniae</name>
    <dbReference type="NCBI Taxonomy" id="2778365"/>
    <lineage>
        <taxon>Bacteria</taxon>
        <taxon>Bacillati</taxon>
        <taxon>Chloroflexota</taxon>
        <taxon>Ktedonobacteria</taxon>
        <taxon>Ktedonobacterales</taxon>
        <taxon>Ktedonobacteraceae</taxon>
        <taxon>Ktedonobacter</taxon>
    </lineage>
</organism>
<dbReference type="Proteomes" id="UP000654345">
    <property type="component" value="Unassembled WGS sequence"/>
</dbReference>
<comment type="caution">
    <text evidence="1">The sequence shown here is derived from an EMBL/GenBank/DDBJ whole genome shotgun (WGS) entry which is preliminary data.</text>
</comment>
<proteinExistence type="predicted"/>
<reference evidence="1 2" key="1">
    <citation type="journal article" date="2021" name="Int. J. Syst. Evol. Microbiol.">
        <title>Reticulibacter mediterranei gen. nov., sp. nov., within the new family Reticulibacteraceae fam. nov., and Ktedonospora formicarum gen. nov., sp. nov., Ktedonobacter robiniae sp. nov., Dictyobacter formicarum sp. nov. and Dictyobacter arantiisoli sp. nov., belonging to the class Ktedonobacteria.</title>
        <authorList>
            <person name="Yabe S."/>
            <person name="Zheng Y."/>
            <person name="Wang C.M."/>
            <person name="Sakai Y."/>
            <person name="Abe K."/>
            <person name="Yokota A."/>
            <person name="Donadio S."/>
            <person name="Cavaletti L."/>
            <person name="Monciardini P."/>
        </authorList>
    </citation>
    <scope>NUCLEOTIDE SEQUENCE [LARGE SCALE GENOMIC DNA]</scope>
    <source>
        <strain evidence="1 2">SOSP1-30</strain>
    </source>
</reference>
<sequence length="72" mass="7954">MHVSIRVRGHLDPSWQTFLEGLQILHEPDGISWLSGTLPDQPALQGVLAKIGRLSLPLLALETRESLDNTSQ</sequence>
<keyword evidence="2" id="KW-1185">Reference proteome</keyword>